<dbReference type="GO" id="GO:0003746">
    <property type="term" value="F:translation elongation factor activity"/>
    <property type="evidence" value="ECO:0007669"/>
    <property type="project" value="UniProtKB-KW"/>
</dbReference>
<dbReference type="PANTHER" id="PTHR11595">
    <property type="entry name" value="EF-HAND AND COILED-COIL DOMAIN-CONTAINING FAMILY MEMBER"/>
    <property type="match status" value="1"/>
</dbReference>
<comment type="similarity">
    <text evidence="1">Belongs to the EF-1-beta/EF-1-delta family.</text>
</comment>
<dbReference type="STRING" id="9531.ENSCATP00000031012"/>
<name>A0A2K5N0J1_CERAT</name>
<dbReference type="InterPro" id="IPR014038">
    <property type="entry name" value="EF1B_bsu/dsu_GNE"/>
</dbReference>
<evidence type="ECO:0000259" key="6">
    <source>
        <dbReference type="SMART" id="SM01182"/>
    </source>
</evidence>
<feature type="domain" description="Translation elongation factor EF1B beta/delta subunit guanine nucleotide exchange" evidence="5">
    <location>
        <begin position="100"/>
        <end position="171"/>
    </location>
</feature>
<feature type="domain" description="Elongation factor 1 beta central acidic region eukaryote" evidence="6">
    <location>
        <begin position="64"/>
        <end position="91"/>
    </location>
</feature>
<dbReference type="OMA" id="ASRWFDC"/>
<protein>
    <recommendedName>
        <fullName evidence="9">Translation elongation factor EF1B beta/delta subunit guanine nucleotide exchange domain-containing protein</fullName>
    </recommendedName>
</protein>
<dbReference type="InterPro" id="IPR049720">
    <property type="entry name" value="EF1B_bsu/dsu"/>
</dbReference>
<accession>A0A2K5N0J1</accession>
<dbReference type="InterPro" id="IPR014717">
    <property type="entry name" value="Transl_elong_EF1B/ribsomal_bS6"/>
</dbReference>
<dbReference type="Pfam" id="PF10587">
    <property type="entry name" value="EF-1_beta_acid"/>
    <property type="match status" value="1"/>
</dbReference>
<dbReference type="Gene3D" id="3.30.70.60">
    <property type="match status" value="1"/>
</dbReference>
<dbReference type="Bgee" id="ENSCATG00000038654">
    <property type="expression patterns" value="Expressed in bone marrow and 8 other cell types or tissues"/>
</dbReference>
<dbReference type="Pfam" id="PF00736">
    <property type="entry name" value="EF1_GNE"/>
    <property type="match status" value="1"/>
</dbReference>
<dbReference type="InterPro" id="IPR036219">
    <property type="entry name" value="eEF-1beta-like_sf"/>
</dbReference>
<evidence type="ECO:0000256" key="1">
    <source>
        <dbReference type="ARBA" id="ARBA00007411"/>
    </source>
</evidence>
<dbReference type="GO" id="GO:0005085">
    <property type="term" value="F:guanyl-nucleotide exchange factor activity"/>
    <property type="evidence" value="ECO:0007669"/>
    <property type="project" value="TreeGrafter"/>
</dbReference>
<keyword evidence="2" id="KW-0251">Elongation factor</keyword>
<evidence type="ECO:0000256" key="2">
    <source>
        <dbReference type="ARBA" id="ARBA00022768"/>
    </source>
</evidence>
<keyword evidence="8" id="KW-1185">Reference proteome</keyword>
<dbReference type="Proteomes" id="UP000233060">
    <property type="component" value="Unassembled WGS sequence"/>
</dbReference>
<reference evidence="7" key="2">
    <citation type="submission" date="2025-09" db="UniProtKB">
        <authorList>
            <consortium name="Ensembl"/>
        </authorList>
    </citation>
    <scope>IDENTIFICATION</scope>
</reference>
<evidence type="ECO:0000256" key="4">
    <source>
        <dbReference type="SAM" id="MobiDB-lite"/>
    </source>
</evidence>
<dbReference type="AlphaFoldDB" id="A0A2K5N0J1"/>
<feature type="region of interest" description="Disordered" evidence="4">
    <location>
        <begin position="38"/>
        <end position="76"/>
    </location>
</feature>
<dbReference type="GeneTree" id="ENSGT00950000183014"/>
<organism evidence="7 8">
    <name type="scientific">Cercocebus atys</name>
    <name type="common">Sooty mangabey</name>
    <name type="synonym">Cercocebus torquatus atys</name>
    <dbReference type="NCBI Taxonomy" id="9531"/>
    <lineage>
        <taxon>Eukaryota</taxon>
        <taxon>Metazoa</taxon>
        <taxon>Chordata</taxon>
        <taxon>Craniata</taxon>
        <taxon>Vertebrata</taxon>
        <taxon>Euteleostomi</taxon>
        <taxon>Mammalia</taxon>
        <taxon>Eutheria</taxon>
        <taxon>Euarchontoglires</taxon>
        <taxon>Primates</taxon>
        <taxon>Haplorrhini</taxon>
        <taxon>Catarrhini</taxon>
        <taxon>Cercopithecidae</taxon>
        <taxon>Cercopithecinae</taxon>
        <taxon>Cercocebus</taxon>
    </lineage>
</organism>
<proteinExistence type="inferred from homology"/>
<dbReference type="SUPFAM" id="SSF54984">
    <property type="entry name" value="eEF-1beta-like"/>
    <property type="match status" value="1"/>
</dbReference>
<dbReference type="PANTHER" id="PTHR11595:SF26">
    <property type="entry name" value="ELONGATION FACTOR 1-DELTA"/>
    <property type="match status" value="1"/>
</dbReference>
<evidence type="ECO:0008006" key="9">
    <source>
        <dbReference type="Google" id="ProtNLM"/>
    </source>
</evidence>
<dbReference type="GO" id="GO:0005829">
    <property type="term" value="C:cytosol"/>
    <property type="evidence" value="ECO:0007669"/>
    <property type="project" value="TreeGrafter"/>
</dbReference>
<dbReference type="CDD" id="cd00292">
    <property type="entry name" value="EF1B"/>
    <property type="match status" value="1"/>
</dbReference>
<evidence type="ECO:0000259" key="5">
    <source>
        <dbReference type="SMART" id="SM00888"/>
    </source>
</evidence>
<dbReference type="GO" id="GO:0005853">
    <property type="term" value="C:eukaryotic translation elongation factor 1 complex"/>
    <property type="evidence" value="ECO:0007669"/>
    <property type="project" value="InterPro"/>
</dbReference>
<keyword evidence="3" id="KW-0648">Protein biosynthesis</keyword>
<reference evidence="7" key="1">
    <citation type="submission" date="2025-08" db="UniProtKB">
        <authorList>
            <consortium name="Ensembl"/>
        </authorList>
    </citation>
    <scope>IDENTIFICATION</scope>
</reference>
<sequence length="171" mass="19531">MATNFLVHEKIWLDKFKYDDAERRFYQQMNGPVTQHMSSMRQVEPPAKKPATPAGDDEDDAIDMFGSDNEEGDKKAAQLREERLQQYVERKAKKPARVAKSSILLDACVRSIQLDGLVWGASKLVPVGYGIWKLQIQCVVEDKVVTDLLEDEITKFEEHMQSVDITAFNKI</sequence>
<dbReference type="SMART" id="SM00888">
    <property type="entry name" value="EF1_GNE"/>
    <property type="match status" value="1"/>
</dbReference>
<evidence type="ECO:0000256" key="3">
    <source>
        <dbReference type="ARBA" id="ARBA00022917"/>
    </source>
</evidence>
<evidence type="ECO:0000313" key="8">
    <source>
        <dbReference type="Proteomes" id="UP000233060"/>
    </source>
</evidence>
<dbReference type="Ensembl" id="ENSCATT00000055276.1">
    <property type="protein sequence ID" value="ENSCATP00000031012.1"/>
    <property type="gene ID" value="ENSCATG00000038654.1"/>
</dbReference>
<dbReference type="InterPro" id="IPR018940">
    <property type="entry name" value="EF-1_beta_acid_region_euk"/>
</dbReference>
<dbReference type="SMART" id="SM01182">
    <property type="entry name" value="EF-1_beta_acid"/>
    <property type="match status" value="1"/>
</dbReference>
<evidence type="ECO:0000313" key="7">
    <source>
        <dbReference type="Ensembl" id="ENSCATP00000031012.1"/>
    </source>
</evidence>